<accession>A0AAN9JQT3</accession>
<dbReference type="PANTHER" id="PTHR31662">
    <property type="entry name" value="BNAANNG10740D PROTEIN-RELATED"/>
    <property type="match status" value="1"/>
</dbReference>
<gene>
    <name evidence="4" type="ORF">RJT34_13532</name>
</gene>
<feature type="compositionally biased region" description="Gly residues" evidence="2">
    <location>
        <begin position="337"/>
        <end position="347"/>
    </location>
</feature>
<feature type="compositionally biased region" description="Basic and acidic residues" evidence="2">
    <location>
        <begin position="321"/>
        <end position="332"/>
    </location>
</feature>
<dbReference type="InterPro" id="IPR053932">
    <property type="entry name" value="GeBP-like_DBD"/>
</dbReference>
<evidence type="ECO:0000313" key="5">
    <source>
        <dbReference type="Proteomes" id="UP001359559"/>
    </source>
</evidence>
<sequence>MLDVRVRPRQAHRRSLFTVVLFVVSSFQPHVPNFRTFHHRSLTRLKPKTLIPNSMAQKQKQRPSPLDDPPTASSSSESEEEEQRRHPSSQQRHADSEEDAYSEEEGSSEEEDEQQQQPPSKNPPPPPTNSHPKPSSSDSATESDSGSDSEHTHPTNSKVKPLNSKPMEQAQKSKTQPSSAQPKSGSKRAPENNAHVSDPKRAKKKATESSSAAAALTPAGGGSDDEMEEDEKKSGENSKKLFQRLWSEEDELAIIKGVADFASKTGQDPLKYASAFHDFIKKSLHVEASSNQLKEKLRRLKKKFEINAGKGKNGEAPKFSKPHEQKAFELSKKAWGGEQGGGGGGANGAVEKAKSNGKAAASTAAKSPKKEAISSRNAGSAKKSKSESKPDSELVSLDLKESGKMDIDHVPEGERSLLLTEVFRYQKGEGVCGVNEDEMKKGLELMAESKKAELEGKWRKLRFAELELFSKRAILAGEQTKLILEALESSKH</sequence>
<keyword evidence="5" id="KW-1185">Reference proteome</keyword>
<dbReference type="GO" id="GO:0006355">
    <property type="term" value="P:regulation of DNA-templated transcription"/>
    <property type="evidence" value="ECO:0007669"/>
    <property type="project" value="InterPro"/>
</dbReference>
<name>A0AAN9JQT3_CLITE</name>
<proteinExistence type="inferred from homology"/>
<feature type="compositionally biased region" description="Pro residues" evidence="2">
    <location>
        <begin position="120"/>
        <end position="129"/>
    </location>
</feature>
<feature type="compositionally biased region" description="Basic and acidic residues" evidence="2">
    <location>
        <begin position="230"/>
        <end position="239"/>
    </location>
</feature>
<feature type="compositionally biased region" description="Basic and acidic residues" evidence="2">
    <location>
        <begin position="384"/>
        <end position="408"/>
    </location>
</feature>
<reference evidence="4 5" key="1">
    <citation type="submission" date="2024-01" db="EMBL/GenBank/DDBJ databases">
        <title>The genomes of 5 underutilized Papilionoideae crops provide insights into root nodulation and disease resistance.</title>
        <authorList>
            <person name="Yuan L."/>
        </authorList>
    </citation>
    <scope>NUCLEOTIDE SEQUENCE [LARGE SCALE GENOMIC DNA]</scope>
    <source>
        <strain evidence="4">LY-2023</strain>
        <tissue evidence="4">Leaf</tissue>
    </source>
</reference>
<feature type="region of interest" description="Disordered" evidence="2">
    <location>
        <begin position="46"/>
        <end position="241"/>
    </location>
</feature>
<dbReference type="Pfam" id="PF04504">
    <property type="entry name" value="GeBP-like_DBD"/>
    <property type="match status" value="1"/>
</dbReference>
<evidence type="ECO:0000256" key="2">
    <source>
        <dbReference type="SAM" id="MobiDB-lite"/>
    </source>
</evidence>
<dbReference type="AlphaFoldDB" id="A0AAN9JQT3"/>
<comment type="similarity">
    <text evidence="1">Belongs to the GeBP family.</text>
</comment>
<dbReference type="PANTHER" id="PTHR31662:SF33">
    <property type="entry name" value="DNA-BINDING STOREKEEPER PROTEIN TRANSCRIPTIONAL REGULATOR-LIKE PROTEIN"/>
    <property type="match status" value="1"/>
</dbReference>
<dbReference type="EMBL" id="JAYKXN010000003">
    <property type="protein sequence ID" value="KAK7302639.1"/>
    <property type="molecule type" value="Genomic_DNA"/>
</dbReference>
<protein>
    <recommendedName>
        <fullName evidence="3">Glabrous enhancer-binding protein-like DBD domain-containing protein</fullName>
    </recommendedName>
</protein>
<comment type="caution">
    <text evidence="4">The sequence shown here is derived from an EMBL/GenBank/DDBJ whole genome shotgun (WGS) entry which is preliminary data.</text>
</comment>
<evidence type="ECO:0000256" key="1">
    <source>
        <dbReference type="ARBA" id="ARBA00010820"/>
    </source>
</evidence>
<dbReference type="Proteomes" id="UP001359559">
    <property type="component" value="Unassembled WGS sequence"/>
</dbReference>
<organism evidence="4 5">
    <name type="scientific">Clitoria ternatea</name>
    <name type="common">Butterfly pea</name>
    <dbReference type="NCBI Taxonomy" id="43366"/>
    <lineage>
        <taxon>Eukaryota</taxon>
        <taxon>Viridiplantae</taxon>
        <taxon>Streptophyta</taxon>
        <taxon>Embryophyta</taxon>
        <taxon>Tracheophyta</taxon>
        <taxon>Spermatophyta</taxon>
        <taxon>Magnoliopsida</taxon>
        <taxon>eudicotyledons</taxon>
        <taxon>Gunneridae</taxon>
        <taxon>Pentapetalae</taxon>
        <taxon>rosids</taxon>
        <taxon>fabids</taxon>
        <taxon>Fabales</taxon>
        <taxon>Fabaceae</taxon>
        <taxon>Papilionoideae</taxon>
        <taxon>50 kb inversion clade</taxon>
        <taxon>NPAAA clade</taxon>
        <taxon>indigoferoid/millettioid clade</taxon>
        <taxon>Phaseoleae</taxon>
        <taxon>Clitoria</taxon>
    </lineage>
</organism>
<feature type="compositionally biased region" description="Acidic residues" evidence="2">
    <location>
        <begin position="96"/>
        <end position="114"/>
    </location>
</feature>
<dbReference type="InterPro" id="IPR007592">
    <property type="entry name" value="GEBP"/>
</dbReference>
<feature type="compositionally biased region" description="Polar residues" evidence="2">
    <location>
        <begin position="170"/>
        <end position="184"/>
    </location>
</feature>
<feature type="domain" description="Glabrous enhancer-binding protein-like DBD" evidence="3">
    <location>
        <begin position="242"/>
        <end position="336"/>
    </location>
</feature>
<evidence type="ECO:0000259" key="3">
    <source>
        <dbReference type="Pfam" id="PF04504"/>
    </source>
</evidence>
<feature type="compositionally biased region" description="Low complexity" evidence="2">
    <location>
        <begin position="130"/>
        <end position="146"/>
    </location>
</feature>
<feature type="compositionally biased region" description="Low complexity" evidence="2">
    <location>
        <begin position="356"/>
        <end position="366"/>
    </location>
</feature>
<evidence type="ECO:0000313" key="4">
    <source>
        <dbReference type="EMBL" id="KAK7302639.1"/>
    </source>
</evidence>
<dbReference type="GO" id="GO:0005634">
    <property type="term" value="C:nucleus"/>
    <property type="evidence" value="ECO:0007669"/>
    <property type="project" value="TreeGrafter"/>
</dbReference>
<feature type="region of interest" description="Disordered" evidence="2">
    <location>
        <begin position="305"/>
        <end position="408"/>
    </location>
</feature>